<dbReference type="OrthoDB" id="6508339at2759"/>
<dbReference type="InterPro" id="IPR002347">
    <property type="entry name" value="SDR_fam"/>
</dbReference>
<dbReference type="PRINTS" id="PR00080">
    <property type="entry name" value="SDRFAMILY"/>
</dbReference>
<gene>
    <name evidence="2" type="ORF">BLA29_012166</name>
</gene>
<dbReference type="AlphaFoldDB" id="A0A1Y3BMW9"/>
<dbReference type="InterPro" id="IPR020904">
    <property type="entry name" value="Sc_DH/Rdtase_CS"/>
</dbReference>
<evidence type="ECO:0000313" key="2">
    <source>
        <dbReference type="EMBL" id="OTF82162.1"/>
    </source>
</evidence>
<dbReference type="InterPro" id="IPR036291">
    <property type="entry name" value="NAD(P)-bd_dom_sf"/>
</dbReference>
<dbReference type="Proteomes" id="UP000194236">
    <property type="component" value="Unassembled WGS sequence"/>
</dbReference>
<evidence type="ECO:0000313" key="3">
    <source>
        <dbReference type="Proteomes" id="UP000194236"/>
    </source>
</evidence>
<comment type="caution">
    <text evidence="2">The sequence shown here is derived from an EMBL/GenBank/DDBJ whole genome shotgun (WGS) entry which is preliminary data.</text>
</comment>
<dbReference type="EMBL" id="MUJZ01009922">
    <property type="protein sequence ID" value="OTF82162.1"/>
    <property type="molecule type" value="Genomic_DNA"/>
</dbReference>
<dbReference type="PANTHER" id="PTHR43975:SF2">
    <property type="entry name" value="EG:BACR7A4.14 PROTEIN-RELATED"/>
    <property type="match status" value="1"/>
</dbReference>
<keyword evidence="1" id="KW-0560">Oxidoreductase</keyword>
<proteinExistence type="predicted"/>
<dbReference type="PROSITE" id="PS00061">
    <property type="entry name" value="ADH_SHORT"/>
    <property type="match status" value="1"/>
</dbReference>
<dbReference type="Pfam" id="PF00106">
    <property type="entry name" value="adh_short"/>
    <property type="match status" value="1"/>
</dbReference>
<feature type="non-terminal residue" evidence="2">
    <location>
        <position position="109"/>
    </location>
</feature>
<dbReference type="PANTHER" id="PTHR43975">
    <property type="entry name" value="ZGC:101858"/>
    <property type="match status" value="1"/>
</dbReference>
<dbReference type="SUPFAM" id="SSF51735">
    <property type="entry name" value="NAD(P)-binding Rossmann-fold domains"/>
    <property type="match status" value="1"/>
</dbReference>
<sequence>MGSIYDENIADQMNSMMNLNLFSVVALTQLAVPHLEKVKGSIINISSIVGKRPIQNFMAYCSAKAAVDMFTKSVAIELGPKGIRVNCVSPTAVRTNFQQATGHGELLEG</sequence>
<dbReference type="PRINTS" id="PR00081">
    <property type="entry name" value="GDHRDH"/>
</dbReference>
<accession>A0A1Y3BMW9</accession>
<name>A0A1Y3BMW9_EURMA</name>
<protein>
    <submittedName>
        <fullName evidence="2">Uncharacterized protein</fullName>
    </submittedName>
</protein>
<dbReference type="GO" id="GO:0016491">
    <property type="term" value="F:oxidoreductase activity"/>
    <property type="evidence" value="ECO:0007669"/>
    <property type="project" value="UniProtKB-KW"/>
</dbReference>
<dbReference type="Gene3D" id="3.40.50.720">
    <property type="entry name" value="NAD(P)-binding Rossmann-like Domain"/>
    <property type="match status" value="1"/>
</dbReference>
<reference evidence="2 3" key="1">
    <citation type="submission" date="2017-03" db="EMBL/GenBank/DDBJ databases">
        <title>Genome Survey of Euroglyphus maynei.</title>
        <authorList>
            <person name="Arlian L.G."/>
            <person name="Morgan M.S."/>
            <person name="Rider S.D."/>
        </authorList>
    </citation>
    <scope>NUCLEOTIDE SEQUENCE [LARGE SCALE GENOMIC DNA]</scope>
    <source>
        <strain evidence="2">Arlian Lab</strain>
        <tissue evidence="2">Whole body</tissue>
    </source>
</reference>
<evidence type="ECO:0000256" key="1">
    <source>
        <dbReference type="ARBA" id="ARBA00023002"/>
    </source>
</evidence>
<keyword evidence="3" id="KW-1185">Reference proteome</keyword>
<organism evidence="2 3">
    <name type="scientific">Euroglyphus maynei</name>
    <name type="common">Mayne's house dust mite</name>
    <dbReference type="NCBI Taxonomy" id="6958"/>
    <lineage>
        <taxon>Eukaryota</taxon>
        <taxon>Metazoa</taxon>
        <taxon>Ecdysozoa</taxon>
        <taxon>Arthropoda</taxon>
        <taxon>Chelicerata</taxon>
        <taxon>Arachnida</taxon>
        <taxon>Acari</taxon>
        <taxon>Acariformes</taxon>
        <taxon>Sarcoptiformes</taxon>
        <taxon>Astigmata</taxon>
        <taxon>Psoroptidia</taxon>
        <taxon>Analgoidea</taxon>
        <taxon>Pyroglyphidae</taxon>
        <taxon>Pyroglyphinae</taxon>
        <taxon>Euroglyphus</taxon>
    </lineage>
</organism>